<feature type="transmembrane region" description="Helical" evidence="1">
    <location>
        <begin position="28"/>
        <end position="46"/>
    </location>
</feature>
<organism evidence="2 3">
    <name type="scientific">Paenibacillus foliorum</name>
    <dbReference type="NCBI Taxonomy" id="2654974"/>
    <lineage>
        <taxon>Bacteria</taxon>
        <taxon>Bacillati</taxon>
        <taxon>Bacillota</taxon>
        <taxon>Bacilli</taxon>
        <taxon>Bacillales</taxon>
        <taxon>Paenibacillaceae</taxon>
        <taxon>Paenibacillus</taxon>
    </lineage>
</organism>
<gene>
    <name evidence="2" type="ORF">GC093_34800</name>
</gene>
<keyword evidence="1" id="KW-0812">Transmembrane</keyword>
<reference evidence="2" key="1">
    <citation type="submission" date="2019-10" db="EMBL/GenBank/DDBJ databases">
        <title>Description of Paenibacillus glebae sp. nov.</title>
        <authorList>
            <person name="Carlier A."/>
            <person name="Qi S."/>
        </authorList>
    </citation>
    <scope>NUCLEOTIDE SEQUENCE</scope>
    <source>
        <strain evidence="2">LMG 31456</strain>
    </source>
</reference>
<keyword evidence="1" id="KW-0472">Membrane</keyword>
<dbReference type="AlphaFoldDB" id="A0A972GXD4"/>
<keyword evidence="3" id="KW-1185">Reference proteome</keyword>
<dbReference type="EMBL" id="WHOD01000133">
    <property type="protein sequence ID" value="NOU98352.1"/>
    <property type="molecule type" value="Genomic_DNA"/>
</dbReference>
<dbReference type="Proteomes" id="UP000641588">
    <property type="component" value="Unassembled WGS sequence"/>
</dbReference>
<feature type="transmembrane region" description="Helical" evidence="1">
    <location>
        <begin position="108"/>
        <end position="126"/>
    </location>
</feature>
<protein>
    <submittedName>
        <fullName evidence="2">Uncharacterized protein</fullName>
    </submittedName>
</protein>
<evidence type="ECO:0000313" key="3">
    <source>
        <dbReference type="Proteomes" id="UP000641588"/>
    </source>
</evidence>
<evidence type="ECO:0000313" key="2">
    <source>
        <dbReference type="EMBL" id="NOU98352.1"/>
    </source>
</evidence>
<comment type="caution">
    <text evidence="2">The sequence shown here is derived from an EMBL/GenBank/DDBJ whole genome shotgun (WGS) entry which is preliminary data.</text>
</comment>
<accession>A0A972GXD4</accession>
<keyword evidence="1" id="KW-1133">Transmembrane helix</keyword>
<feature type="transmembrane region" description="Helical" evidence="1">
    <location>
        <begin position="132"/>
        <end position="153"/>
    </location>
</feature>
<feature type="transmembrane region" description="Helical" evidence="1">
    <location>
        <begin position="52"/>
        <end position="72"/>
    </location>
</feature>
<name>A0A972GXD4_9BACL</name>
<proteinExistence type="predicted"/>
<sequence length="174" mass="21344">MIVREQQLSKESTVYHYRLLQRIHTKRIYFGLYWGVVAALYIWDLIRFQPFSLVIGLIIIPLLHTLLIYLYYKLKEKRRLANWLFQLRLPWIGFVPTNYIAMRRLMRLHLQLLWIPIVICACFYPWVSLDLILHLLFVHFWLLLPRFIIFFRFRNHLENGFLKINEQDTSCYAQ</sequence>
<evidence type="ECO:0000256" key="1">
    <source>
        <dbReference type="SAM" id="Phobius"/>
    </source>
</evidence>